<dbReference type="PROSITE" id="PS00018">
    <property type="entry name" value="EF_HAND_1"/>
    <property type="match status" value="2"/>
</dbReference>
<evidence type="ECO:0000313" key="7">
    <source>
        <dbReference type="Proteomes" id="UP001211065"/>
    </source>
</evidence>
<feature type="domain" description="EF-hand" evidence="5">
    <location>
        <begin position="273"/>
        <end position="308"/>
    </location>
</feature>
<evidence type="ECO:0000256" key="3">
    <source>
        <dbReference type="ARBA" id="ARBA00022837"/>
    </source>
</evidence>
<protein>
    <recommendedName>
        <fullName evidence="5">EF-hand domain-containing protein</fullName>
    </recommendedName>
</protein>
<feature type="compositionally biased region" description="Polar residues" evidence="4">
    <location>
        <begin position="102"/>
        <end position="112"/>
    </location>
</feature>
<feature type="region of interest" description="Disordered" evidence="4">
    <location>
        <begin position="1"/>
        <end position="126"/>
    </location>
</feature>
<keyword evidence="7" id="KW-1185">Reference proteome</keyword>
<reference evidence="6" key="1">
    <citation type="submission" date="2020-05" db="EMBL/GenBank/DDBJ databases">
        <title>Phylogenomic resolution of chytrid fungi.</title>
        <authorList>
            <person name="Stajich J.E."/>
            <person name="Amses K."/>
            <person name="Simmons R."/>
            <person name="Seto K."/>
            <person name="Myers J."/>
            <person name="Bonds A."/>
            <person name="Quandt C.A."/>
            <person name="Barry K."/>
            <person name="Liu P."/>
            <person name="Grigoriev I."/>
            <person name="Longcore J.E."/>
            <person name="James T.Y."/>
        </authorList>
    </citation>
    <scope>NUCLEOTIDE SEQUENCE</scope>
    <source>
        <strain evidence="6">JEL0476</strain>
    </source>
</reference>
<dbReference type="GO" id="GO:0005509">
    <property type="term" value="F:calcium ion binding"/>
    <property type="evidence" value="ECO:0007669"/>
    <property type="project" value="InterPro"/>
</dbReference>
<keyword evidence="1" id="KW-0479">Metal-binding</keyword>
<proteinExistence type="predicted"/>
<feature type="compositionally biased region" description="Low complexity" evidence="4">
    <location>
        <begin position="1"/>
        <end position="34"/>
    </location>
</feature>
<evidence type="ECO:0000256" key="1">
    <source>
        <dbReference type="ARBA" id="ARBA00022723"/>
    </source>
</evidence>
<dbReference type="SMART" id="SM00054">
    <property type="entry name" value="EFh"/>
    <property type="match status" value="4"/>
</dbReference>
<dbReference type="AlphaFoldDB" id="A0AAD5XV77"/>
<name>A0AAD5XV77_9FUNG</name>
<dbReference type="InterPro" id="IPR011992">
    <property type="entry name" value="EF-hand-dom_pair"/>
</dbReference>
<dbReference type="PANTHER" id="PTHR10891">
    <property type="entry name" value="EF-HAND CALCIUM-BINDING DOMAIN CONTAINING PROTEIN"/>
    <property type="match status" value="1"/>
</dbReference>
<evidence type="ECO:0000313" key="6">
    <source>
        <dbReference type="EMBL" id="KAJ3218521.1"/>
    </source>
</evidence>
<gene>
    <name evidence="6" type="ORF">HK099_005030</name>
</gene>
<dbReference type="InterPro" id="IPR039647">
    <property type="entry name" value="EF_hand_pair_protein_CML-like"/>
</dbReference>
<dbReference type="Gene3D" id="1.10.238.10">
    <property type="entry name" value="EF-hand"/>
    <property type="match status" value="1"/>
</dbReference>
<feature type="domain" description="EF-hand" evidence="5">
    <location>
        <begin position="165"/>
        <end position="200"/>
    </location>
</feature>
<dbReference type="SUPFAM" id="SSF47473">
    <property type="entry name" value="EF-hand"/>
    <property type="match status" value="1"/>
</dbReference>
<dbReference type="InterPro" id="IPR018247">
    <property type="entry name" value="EF_Hand_1_Ca_BS"/>
</dbReference>
<evidence type="ECO:0000259" key="5">
    <source>
        <dbReference type="PROSITE" id="PS50222"/>
    </source>
</evidence>
<feature type="domain" description="EF-hand" evidence="5">
    <location>
        <begin position="236"/>
        <end position="271"/>
    </location>
</feature>
<dbReference type="Pfam" id="PF13202">
    <property type="entry name" value="EF-hand_5"/>
    <property type="match status" value="1"/>
</dbReference>
<comment type="caution">
    <text evidence="6">The sequence shown here is derived from an EMBL/GenBank/DDBJ whole genome shotgun (WGS) entry which is preliminary data.</text>
</comment>
<evidence type="ECO:0000256" key="2">
    <source>
        <dbReference type="ARBA" id="ARBA00022737"/>
    </source>
</evidence>
<dbReference type="InterPro" id="IPR002048">
    <property type="entry name" value="EF_hand_dom"/>
</dbReference>
<keyword evidence="2" id="KW-0677">Repeat</keyword>
<dbReference type="PROSITE" id="PS50222">
    <property type="entry name" value="EF_HAND_2"/>
    <property type="match status" value="3"/>
</dbReference>
<organism evidence="6 7">
    <name type="scientific">Clydaea vesicula</name>
    <dbReference type="NCBI Taxonomy" id="447962"/>
    <lineage>
        <taxon>Eukaryota</taxon>
        <taxon>Fungi</taxon>
        <taxon>Fungi incertae sedis</taxon>
        <taxon>Chytridiomycota</taxon>
        <taxon>Chytridiomycota incertae sedis</taxon>
        <taxon>Chytridiomycetes</taxon>
        <taxon>Lobulomycetales</taxon>
        <taxon>Lobulomycetaceae</taxon>
        <taxon>Clydaea</taxon>
    </lineage>
</organism>
<dbReference type="Proteomes" id="UP001211065">
    <property type="component" value="Unassembled WGS sequence"/>
</dbReference>
<keyword evidence="3" id="KW-0106">Calcium</keyword>
<evidence type="ECO:0000256" key="4">
    <source>
        <dbReference type="SAM" id="MobiDB-lite"/>
    </source>
</evidence>
<dbReference type="Pfam" id="PF13499">
    <property type="entry name" value="EF-hand_7"/>
    <property type="match status" value="1"/>
</dbReference>
<sequence length="318" mass="35130">MAIFSSIFSNKSKSSASSTSSSNNKKPSPSTKVKNSADKTKPSSAATINLKPSTNKPITSSAATTNLKPSTKITTSNTKSLTNKISSSSVKASSLKPAISTPKVSTKTSNSKLKPKSPIPFGTPNLKITKATSNQSLKSDASTVSKSKSNSSLNKTKKSIVIDTKNPESVKDAFNRFDQNGNGILSLAEIDDAVINLLPQFADDKPAIMRAYRAADVSNDGFIDIDEFARLIDLLYYYDKLYKIFLKLDKNNDRRISFEEFKAGHELVGIKNTNLKDLRKKFNEIDKIGQGYIRFEEFTLFMAKQDEKKKFFQFSKRK</sequence>
<dbReference type="CDD" id="cd00051">
    <property type="entry name" value="EFh"/>
    <property type="match status" value="1"/>
</dbReference>
<feature type="compositionally biased region" description="Polar residues" evidence="4">
    <location>
        <begin position="42"/>
        <end position="85"/>
    </location>
</feature>
<accession>A0AAD5XV77</accession>
<dbReference type="EMBL" id="JADGJW010000377">
    <property type="protein sequence ID" value="KAJ3218521.1"/>
    <property type="molecule type" value="Genomic_DNA"/>
</dbReference>